<evidence type="ECO:0000313" key="2">
    <source>
        <dbReference type="Proteomes" id="UP000595437"/>
    </source>
</evidence>
<dbReference type="AlphaFoldDB" id="A0A7T8HKH6"/>
<dbReference type="OrthoDB" id="20018at2759"/>
<sequence length="61" mass="6874">MRFSISQKNLREDLESSNYIGGVDISFLKDSETQAAAGYVIYSMRESKIVHQDTKSQSSLI</sequence>
<dbReference type="Gene3D" id="3.30.2170.10">
    <property type="entry name" value="archaeoglobus fulgidus dsm 4304 superfamily"/>
    <property type="match status" value="1"/>
</dbReference>
<dbReference type="EMBL" id="CP045897">
    <property type="protein sequence ID" value="QQP51739.1"/>
    <property type="molecule type" value="Genomic_DNA"/>
</dbReference>
<name>A0A7T8HKH6_CALRO</name>
<dbReference type="Proteomes" id="UP000595437">
    <property type="component" value="Chromosome 8"/>
</dbReference>
<evidence type="ECO:0000313" key="1">
    <source>
        <dbReference type="EMBL" id="QQP51739.1"/>
    </source>
</evidence>
<reference evidence="2" key="1">
    <citation type="submission" date="2021-01" db="EMBL/GenBank/DDBJ databases">
        <title>Caligus Genome Assembly.</title>
        <authorList>
            <person name="Gallardo-Escarate C."/>
        </authorList>
    </citation>
    <scope>NUCLEOTIDE SEQUENCE [LARGE SCALE GENOMIC DNA]</scope>
</reference>
<dbReference type="GO" id="GO:0006281">
    <property type="term" value="P:DNA repair"/>
    <property type="evidence" value="ECO:0007669"/>
    <property type="project" value="InterPro"/>
</dbReference>
<dbReference type="Pfam" id="PF04493">
    <property type="entry name" value="Endonuclease_5"/>
    <property type="match status" value="1"/>
</dbReference>
<gene>
    <name evidence="1" type="ORF">FKW44_013181</name>
</gene>
<dbReference type="GO" id="GO:0004519">
    <property type="term" value="F:endonuclease activity"/>
    <property type="evidence" value="ECO:0007669"/>
    <property type="project" value="InterPro"/>
</dbReference>
<keyword evidence="2" id="KW-1185">Reference proteome</keyword>
<proteinExistence type="predicted"/>
<organism evidence="1 2">
    <name type="scientific">Caligus rogercresseyi</name>
    <name type="common">Sea louse</name>
    <dbReference type="NCBI Taxonomy" id="217165"/>
    <lineage>
        <taxon>Eukaryota</taxon>
        <taxon>Metazoa</taxon>
        <taxon>Ecdysozoa</taxon>
        <taxon>Arthropoda</taxon>
        <taxon>Crustacea</taxon>
        <taxon>Multicrustacea</taxon>
        <taxon>Hexanauplia</taxon>
        <taxon>Copepoda</taxon>
        <taxon>Siphonostomatoida</taxon>
        <taxon>Caligidae</taxon>
        <taxon>Caligus</taxon>
    </lineage>
</organism>
<accession>A0A7T8HKH6</accession>
<protein>
    <submittedName>
        <fullName evidence="1">Uncharacterized protein</fullName>
    </submittedName>
</protein>
<dbReference type="InterPro" id="IPR007581">
    <property type="entry name" value="Endonuclease-V"/>
</dbReference>